<organism evidence="2 3">
    <name type="scientific">Promethearchaeum syntrophicum</name>
    <dbReference type="NCBI Taxonomy" id="2594042"/>
    <lineage>
        <taxon>Archaea</taxon>
        <taxon>Promethearchaeati</taxon>
        <taxon>Promethearchaeota</taxon>
        <taxon>Promethearchaeia</taxon>
        <taxon>Promethearchaeales</taxon>
        <taxon>Promethearchaeaceae</taxon>
        <taxon>Promethearchaeum</taxon>
    </lineage>
</organism>
<name>A0A5B9DFE8_9ARCH</name>
<dbReference type="AlphaFoldDB" id="A0A5B9DFE8"/>
<evidence type="ECO:0000313" key="3">
    <source>
        <dbReference type="Proteomes" id="UP000321408"/>
    </source>
</evidence>
<evidence type="ECO:0000313" key="2">
    <source>
        <dbReference type="EMBL" id="QEE17456.1"/>
    </source>
</evidence>
<dbReference type="InterPro" id="IPR023573">
    <property type="entry name" value="Ribosomal_eL20_dom"/>
</dbReference>
<evidence type="ECO:0000259" key="1">
    <source>
        <dbReference type="Pfam" id="PF01775"/>
    </source>
</evidence>
<dbReference type="GO" id="GO:0006412">
    <property type="term" value="P:translation"/>
    <property type="evidence" value="ECO:0007669"/>
    <property type="project" value="InterPro"/>
</dbReference>
<proteinExistence type="predicted"/>
<dbReference type="RefSeq" id="WP_147664349.1">
    <property type="nucleotide sequence ID" value="NZ_CP042905.2"/>
</dbReference>
<dbReference type="Proteomes" id="UP000321408">
    <property type="component" value="Chromosome"/>
</dbReference>
<accession>A0A5B9DFE8</accession>
<protein>
    <recommendedName>
        <fullName evidence="1">Large ribosomal subunit protein eL20 domain-containing protein</fullName>
    </recommendedName>
</protein>
<dbReference type="GeneID" id="41331261"/>
<dbReference type="KEGG" id="psyt:DSAG12_03293"/>
<dbReference type="GO" id="GO:0005840">
    <property type="term" value="C:ribosome"/>
    <property type="evidence" value="ECO:0007669"/>
    <property type="project" value="UniProtKB-KW"/>
</dbReference>
<gene>
    <name evidence="2" type="ORF">DSAG12_03293</name>
</gene>
<dbReference type="Gene3D" id="3.10.20.10">
    <property type="match status" value="1"/>
</dbReference>
<feature type="domain" description="Large ribosomal subunit protein eL20" evidence="1">
    <location>
        <begin position="6"/>
        <end position="58"/>
    </location>
</feature>
<reference evidence="2 3" key="2">
    <citation type="journal article" date="2024" name="Int. J. Syst. Evol. Microbiol.">
        <title>Promethearchaeum syntrophicum gen. nov., sp. nov., an anaerobic, obligately syntrophic archaeon, the first isolate of the lineage 'Asgard' archaea, and proposal of the new archaeal phylum Promethearchaeota phyl. nov. and kingdom Promethearchaeati regn. nov.</title>
        <authorList>
            <person name="Imachi H."/>
            <person name="Nobu M.K."/>
            <person name="Kato S."/>
            <person name="Takaki Y."/>
            <person name="Miyazaki M."/>
            <person name="Miyata M."/>
            <person name="Ogawara M."/>
            <person name="Saito Y."/>
            <person name="Sakai S."/>
            <person name="Tahara Y.O."/>
            <person name="Takano Y."/>
            <person name="Tasumi E."/>
            <person name="Uematsu K."/>
            <person name="Yoshimura T."/>
            <person name="Itoh T."/>
            <person name="Ohkuma M."/>
            <person name="Takai K."/>
        </authorList>
    </citation>
    <scope>NUCLEOTIDE SEQUENCE [LARGE SCALE GENOMIC DNA]</scope>
    <source>
        <strain evidence="2 3">MK-D1</strain>
    </source>
</reference>
<sequence length="78" mass="9106">MSTEIQIYKISGKYTKRFQKFQFTKFVRATSEANAIEKVLSVITSVRLLRRKITITETKIVSIDECDDLFIRSLSQIE</sequence>
<dbReference type="EMBL" id="CP042905">
    <property type="protein sequence ID" value="QEE17456.1"/>
    <property type="molecule type" value="Genomic_DNA"/>
</dbReference>
<keyword evidence="3" id="KW-1185">Reference proteome</keyword>
<reference evidence="2 3" key="1">
    <citation type="journal article" date="2020" name="Nature">
        <title>Isolation of an archaeon at the prokaryote-eukaryote interface.</title>
        <authorList>
            <person name="Imachi H."/>
            <person name="Nobu M.K."/>
            <person name="Nakahara N."/>
            <person name="Morono Y."/>
            <person name="Ogawara M."/>
            <person name="Takaki Y."/>
            <person name="Takano Y."/>
            <person name="Uematsu K."/>
            <person name="Ikuta T."/>
            <person name="Ito M."/>
            <person name="Matsui Y."/>
            <person name="Miyazaki M."/>
            <person name="Murata K."/>
            <person name="Saito Y."/>
            <person name="Sakai S."/>
            <person name="Song C."/>
            <person name="Tasumi E."/>
            <person name="Yamanaka Y."/>
            <person name="Yamaguchi T."/>
            <person name="Kamagata Y."/>
            <person name="Tamaki H."/>
            <person name="Takai K."/>
        </authorList>
    </citation>
    <scope>NUCLEOTIDE SEQUENCE [LARGE SCALE GENOMIC DNA]</scope>
    <source>
        <strain evidence="2 3">MK-D1</strain>
    </source>
</reference>
<dbReference type="SUPFAM" id="SSF160374">
    <property type="entry name" value="RplX-like"/>
    <property type="match status" value="1"/>
</dbReference>
<dbReference type="Pfam" id="PF01775">
    <property type="entry name" value="Ribosomal_L18A"/>
    <property type="match status" value="1"/>
</dbReference>
<dbReference type="GO" id="GO:0003735">
    <property type="term" value="F:structural constituent of ribosome"/>
    <property type="evidence" value="ECO:0007669"/>
    <property type="project" value="InterPro"/>
</dbReference>